<evidence type="ECO:0000313" key="2">
    <source>
        <dbReference type="EMBL" id="ELQ76069.1"/>
    </source>
</evidence>
<feature type="transmembrane region" description="Helical" evidence="1">
    <location>
        <begin position="200"/>
        <end position="218"/>
    </location>
</feature>
<feature type="transmembrane region" description="Helical" evidence="1">
    <location>
        <begin position="108"/>
        <end position="132"/>
    </location>
</feature>
<dbReference type="EMBL" id="JH993885">
    <property type="protein sequence ID" value="ELQ76069.1"/>
    <property type="molecule type" value="Genomic_DNA"/>
</dbReference>
<feature type="transmembrane region" description="Helical" evidence="1">
    <location>
        <begin position="138"/>
        <end position="158"/>
    </location>
</feature>
<organism evidence="2 3">
    <name type="scientific">Trachipleistophora hominis</name>
    <name type="common">Microsporidian parasite</name>
    <dbReference type="NCBI Taxonomy" id="72359"/>
    <lineage>
        <taxon>Eukaryota</taxon>
        <taxon>Fungi</taxon>
        <taxon>Fungi incertae sedis</taxon>
        <taxon>Microsporidia</taxon>
        <taxon>Pleistophoridae</taxon>
        <taxon>Trachipleistophora</taxon>
    </lineage>
</organism>
<feature type="transmembrane region" description="Helical" evidence="1">
    <location>
        <begin position="62"/>
        <end position="83"/>
    </location>
</feature>
<reference evidence="2 3" key="1">
    <citation type="journal article" date="2012" name="PLoS Pathog.">
        <title>The genome of the obligate intracellular parasite Trachipleistophora hominis: new insights into microsporidian genome dynamics and reductive evolution.</title>
        <authorList>
            <person name="Heinz E."/>
            <person name="Williams T.A."/>
            <person name="Nakjang S."/>
            <person name="Noel C.J."/>
            <person name="Swan D.C."/>
            <person name="Goldberg A.V."/>
            <person name="Harris S.R."/>
            <person name="Weinmaier T."/>
            <person name="Markert S."/>
            <person name="Becher D."/>
            <person name="Bernhardt J."/>
            <person name="Dagan T."/>
            <person name="Hacker C."/>
            <person name="Lucocq J.M."/>
            <person name="Schweder T."/>
            <person name="Rattei T."/>
            <person name="Hall N."/>
            <person name="Hirt R.P."/>
            <person name="Embley T.M."/>
        </authorList>
    </citation>
    <scope>NUCLEOTIDE SEQUENCE [LARGE SCALE GENOMIC DNA]</scope>
</reference>
<sequence length="222" mass="25657">MSPSMLLPQIMQILGNIVFVFAPCIGFIPQIVKRKITFAPILSTIVILANVMKLLYWQSEHFPLEIVLQSIFLVLFHFVLLYLSKQELSILEEKLVLNRFTEKSYRRYGMFSLIFSLTVSVVLMIATIGLIFRTRYVYTIFGPLFLVAECSVGLVQLLIIETESKYSLGKEVEYPRELFLMWALGDILKLIWTIKLNPPVFLIVSVVFQILVDVAVVFRRKK</sequence>
<keyword evidence="3" id="KW-1185">Reference proteome</keyword>
<dbReference type="Proteomes" id="UP000011185">
    <property type="component" value="Unassembled WGS sequence"/>
</dbReference>
<proteinExistence type="predicted"/>
<feature type="transmembrane region" description="Helical" evidence="1">
    <location>
        <begin position="36"/>
        <end position="56"/>
    </location>
</feature>
<dbReference type="OrthoDB" id="292213at2759"/>
<dbReference type="AlphaFoldDB" id="L7JXA8"/>
<evidence type="ECO:0000313" key="3">
    <source>
        <dbReference type="Proteomes" id="UP000011185"/>
    </source>
</evidence>
<keyword evidence="1" id="KW-0472">Membrane</keyword>
<gene>
    <name evidence="2" type="ORF">THOM_0979</name>
</gene>
<dbReference type="HOGENOM" id="CLU_109007_0_0_1"/>
<feature type="transmembrane region" description="Helical" evidence="1">
    <location>
        <begin position="6"/>
        <end position="29"/>
    </location>
</feature>
<protein>
    <submittedName>
        <fullName evidence="2">Putative transporter</fullName>
    </submittedName>
</protein>
<name>L7JXA8_TRAHO</name>
<dbReference type="VEuPathDB" id="MicrosporidiaDB:THOM_0979"/>
<keyword evidence="1" id="KW-1133">Transmembrane helix</keyword>
<dbReference type="InParanoid" id="L7JXA8"/>
<evidence type="ECO:0000256" key="1">
    <source>
        <dbReference type="SAM" id="Phobius"/>
    </source>
</evidence>
<keyword evidence="1" id="KW-0812">Transmembrane</keyword>
<accession>L7JXA8</accession>
<dbReference type="OMA" id="KEVEYPR"/>